<keyword evidence="13" id="KW-0732">Signal</keyword>
<evidence type="ECO:0000256" key="9">
    <source>
        <dbReference type="ARBA" id="ARBA00023136"/>
    </source>
</evidence>
<accession>A0A916ZT39</accession>
<dbReference type="InterPro" id="IPR039426">
    <property type="entry name" value="TonB-dep_rcpt-like"/>
</dbReference>
<dbReference type="InterPro" id="IPR036942">
    <property type="entry name" value="Beta-barrel_TonB_sf"/>
</dbReference>
<evidence type="ECO:0000259" key="14">
    <source>
        <dbReference type="Pfam" id="PF00593"/>
    </source>
</evidence>
<dbReference type="RefSeq" id="WP_188762672.1">
    <property type="nucleotide sequence ID" value="NZ_BMJM01000005.1"/>
</dbReference>
<keyword evidence="9 11" id="KW-0472">Membrane</keyword>
<dbReference type="Pfam" id="PF07715">
    <property type="entry name" value="Plug"/>
    <property type="match status" value="1"/>
</dbReference>
<reference evidence="16" key="1">
    <citation type="journal article" date="2014" name="Int. J. Syst. Evol. Microbiol.">
        <title>Complete genome sequence of Corynebacterium casei LMG S-19264T (=DSM 44701T), isolated from a smear-ripened cheese.</title>
        <authorList>
            <consortium name="US DOE Joint Genome Institute (JGI-PGF)"/>
            <person name="Walter F."/>
            <person name="Albersmeier A."/>
            <person name="Kalinowski J."/>
            <person name="Ruckert C."/>
        </authorList>
    </citation>
    <scope>NUCLEOTIDE SEQUENCE</scope>
    <source>
        <strain evidence="16">CGMCC 1.15519</strain>
    </source>
</reference>
<keyword evidence="7" id="KW-0406">Ion transport</keyword>
<evidence type="ECO:0000256" key="11">
    <source>
        <dbReference type="PROSITE-ProRule" id="PRU01360"/>
    </source>
</evidence>
<evidence type="ECO:0000256" key="1">
    <source>
        <dbReference type="ARBA" id="ARBA00004571"/>
    </source>
</evidence>
<feature type="signal peptide" evidence="13">
    <location>
        <begin position="1"/>
        <end position="21"/>
    </location>
</feature>
<feature type="domain" description="TonB-dependent receptor plug" evidence="15">
    <location>
        <begin position="48"/>
        <end position="154"/>
    </location>
</feature>
<evidence type="ECO:0000256" key="3">
    <source>
        <dbReference type="ARBA" id="ARBA00022452"/>
    </source>
</evidence>
<keyword evidence="3 11" id="KW-1134">Transmembrane beta strand</keyword>
<keyword evidence="6" id="KW-0408">Iron</keyword>
<proteinExistence type="inferred from homology"/>
<dbReference type="PROSITE" id="PS52016">
    <property type="entry name" value="TONB_DEPENDENT_REC_3"/>
    <property type="match status" value="1"/>
</dbReference>
<comment type="subcellular location">
    <subcellularLocation>
        <location evidence="1 11">Cell outer membrane</location>
        <topology evidence="1 11">Multi-pass membrane protein</topology>
    </subcellularLocation>
</comment>
<comment type="similarity">
    <text evidence="11 12">Belongs to the TonB-dependent receptor family.</text>
</comment>
<evidence type="ECO:0000256" key="4">
    <source>
        <dbReference type="ARBA" id="ARBA00022496"/>
    </source>
</evidence>
<dbReference type="AlphaFoldDB" id="A0A916ZT39"/>
<reference evidence="16" key="2">
    <citation type="submission" date="2020-09" db="EMBL/GenBank/DDBJ databases">
        <authorList>
            <person name="Sun Q."/>
            <person name="Zhou Y."/>
        </authorList>
    </citation>
    <scope>NUCLEOTIDE SEQUENCE</scope>
    <source>
        <strain evidence="16">CGMCC 1.15519</strain>
    </source>
</reference>
<dbReference type="GO" id="GO:0006826">
    <property type="term" value="P:iron ion transport"/>
    <property type="evidence" value="ECO:0007669"/>
    <property type="project" value="UniProtKB-KW"/>
</dbReference>
<evidence type="ECO:0000259" key="15">
    <source>
        <dbReference type="Pfam" id="PF07715"/>
    </source>
</evidence>
<keyword evidence="2 11" id="KW-0813">Transport</keyword>
<evidence type="ECO:0000256" key="7">
    <source>
        <dbReference type="ARBA" id="ARBA00023065"/>
    </source>
</evidence>
<gene>
    <name evidence="16" type="ORF">GCM10011529_18700</name>
</gene>
<evidence type="ECO:0000313" key="16">
    <source>
        <dbReference type="EMBL" id="GGE12584.1"/>
    </source>
</evidence>
<evidence type="ECO:0000256" key="10">
    <source>
        <dbReference type="ARBA" id="ARBA00023237"/>
    </source>
</evidence>
<dbReference type="PANTHER" id="PTHR32552:SF81">
    <property type="entry name" value="TONB-DEPENDENT OUTER MEMBRANE RECEPTOR"/>
    <property type="match status" value="1"/>
</dbReference>
<dbReference type="InterPro" id="IPR000531">
    <property type="entry name" value="Beta-barrel_TonB"/>
</dbReference>
<dbReference type="Gene3D" id="2.40.170.20">
    <property type="entry name" value="TonB-dependent receptor, beta-barrel domain"/>
    <property type="match status" value="2"/>
</dbReference>
<evidence type="ECO:0000256" key="13">
    <source>
        <dbReference type="SAM" id="SignalP"/>
    </source>
</evidence>
<evidence type="ECO:0000256" key="2">
    <source>
        <dbReference type="ARBA" id="ARBA00022448"/>
    </source>
</evidence>
<dbReference type="Pfam" id="PF00593">
    <property type="entry name" value="TonB_dep_Rec_b-barrel"/>
    <property type="match status" value="1"/>
</dbReference>
<protein>
    <submittedName>
        <fullName evidence="16">TonB-dependent receptor</fullName>
    </submittedName>
</protein>
<dbReference type="SUPFAM" id="SSF56935">
    <property type="entry name" value="Porins"/>
    <property type="match status" value="1"/>
</dbReference>
<dbReference type="GO" id="GO:0009279">
    <property type="term" value="C:cell outer membrane"/>
    <property type="evidence" value="ECO:0007669"/>
    <property type="project" value="UniProtKB-SubCell"/>
</dbReference>
<dbReference type="Proteomes" id="UP000635071">
    <property type="component" value="Unassembled WGS sequence"/>
</dbReference>
<dbReference type="EMBL" id="BMJM01000005">
    <property type="protein sequence ID" value="GGE12584.1"/>
    <property type="molecule type" value="Genomic_DNA"/>
</dbReference>
<sequence>MRYRLFGTAAFIALAAQQLPAQEIAAADTADAGFDEIVVTAQKRSEKISNVPITITAFTGSRLRELGVSQFDQLAAFIPGLNIQEQSPNNPGFVIRGVTSDSGSSQGSPAVTVYLNGVDVSRSRGSYFDLYDLERIEAVKGPQATLFGTAAAIGAVSIITNKPTKDAGAELRVAYGNFNQMRADGFINSGGDVLTARLAFAVKLRDGVVPNIAGRPGSQTPNGPEIDDLNGQGQYGARLSLRYEKDDLLVDLVGTYDGQRAPGTAFKSGTYAPTGGTTSPFTYAEVAGSPLSEQVLGGSQPELVRNVYDVNLTARYSMTDSLSVTQILGYRRFDSNEVFDADGTQAWFLEFAEDARGEQFSSETRLNYDSDTVRAFAGFNFFHETGSQTVPFSTEEGTYLQCAARLVPGLPCINAAGVVTAAQATRILTGGRATVIPYSSVFSNSATTNTYSAFADVTWIPVPSLELTVGARLLIEDRTSGFFARVPNSVITGAPLIPGQVDTKGQTFKAQGDFQAFLPRANLLWKATDWANLYLTYSRGRRSPVVQLGVRAGGLPNRTNVGAETLTNYEGGVKFFAGNVSGSVGAFYIKYQDFQVSLVRPGLPNLTVSAGSATNKGVEAEVSARVGNNLSLFANGAYIDARVDKNPAYPTFSGDRFRLQSEWQAAAGGTLTVPINDRIELVATPTVTYRSGVFFELPNNPVTSQGPVTLVNLRAGVQDPGGKWQVLGFASNLLDNEYVLDAGNTGGGFAIPTFIRGLPRLFGVEGVVRF</sequence>
<keyword evidence="10 11" id="KW-0998">Cell outer membrane</keyword>
<evidence type="ECO:0000256" key="6">
    <source>
        <dbReference type="ARBA" id="ARBA00023004"/>
    </source>
</evidence>
<evidence type="ECO:0000256" key="5">
    <source>
        <dbReference type="ARBA" id="ARBA00022692"/>
    </source>
</evidence>
<comment type="caution">
    <text evidence="16">The sequence shown here is derived from an EMBL/GenBank/DDBJ whole genome shotgun (WGS) entry which is preliminary data.</text>
</comment>
<dbReference type="InterPro" id="IPR012910">
    <property type="entry name" value="Plug_dom"/>
</dbReference>
<feature type="domain" description="TonB-dependent receptor-like beta-barrel" evidence="14">
    <location>
        <begin position="269"/>
        <end position="733"/>
    </location>
</feature>
<keyword evidence="5 11" id="KW-0812">Transmembrane</keyword>
<dbReference type="PANTHER" id="PTHR32552">
    <property type="entry name" value="FERRICHROME IRON RECEPTOR-RELATED"/>
    <property type="match status" value="1"/>
</dbReference>
<evidence type="ECO:0000313" key="17">
    <source>
        <dbReference type="Proteomes" id="UP000635071"/>
    </source>
</evidence>
<organism evidence="16 17">
    <name type="scientific">Sandarakinorhabdus glacialis</name>
    <dbReference type="NCBI Taxonomy" id="1614636"/>
    <lineage>
        <taxon>Bacteria</taxon>
        <taxon>Pseudomonadati</taxon>
        <taxon>Pseudomonadota</taxon>
        <taxon>Alphaproteobacteria</taxon>
        <taxon>Sphingomonadales</taxon>
        <taxon>Sphingosinicellaceae</taxon>
        <taxon>Sandarakinorhabdus</taxon>
    </lineage>
</organism>
<evidence type="ECO:0000256" key="12">
    <source>
        <dbReference type="RuleBase" id="RU003357"/>
    </source>
</evidence>
<keyword evidence="16" id="KW-0675">Receptor</keyword>
<keyword evidence="8 12" id="KW-0798">TonB box</keyword>
<name>A0A916ZT39_9SPHN</name>
<keyword evidence="17" id="KW-1185">Reference proteome</keyword>
<evidence type="ECO:0000256" key="8">
    <source>
        <dbReference type="ARBA" id="ARBA00023077"/>
    </source>
</evidence>
<keyword evidence="4" id="KW-0410">Iron transport</keyword>
<feature type="chain" id="PRO_5036814973" evidence="13">
    <location>
        <begin position="22"/>
        <end position="770"/>
    </location>
</feature>